<dbReference type="GO" id="GO:0065002">
    <property type="term" value="P:intracellular protein transmembrane transport"/>
    <property type="evidence" value="ECO:0007669"/>
    <property type="project" value="TreeGrafter"/>
</dbReference>
<comment type="subunit">
    <text evidence="5">Forms a complex with TatA.</text>
</comment>
<dbReference type="Pfam" id="PF00902">
    <property type="entry name" value="TatC"/>
    <property type="match status" value="1"/>
</dbReference>
<dbReference type="Proteomes" id="UP000339690">
    <property type="component" value="Chromosome"/>
</dbReference>
<comment type="similarity">
    <text evidence="5">Belongs to the TatC family.</text>
</comment>
<organism evidence="6 7">
    <name type="scientific">Gracilibacillus salitolerans</name>
    <dbReference type="NCBI Taxonomy" id="2663022"/>
    <lineage>
        <taxon>Bacteria</taxon>
        <taxon>Bacillati</taxon>
        <taxon>Bacillota</taxon>
        <taxon>Bacilli</taxon>
        <taxon>Bacillales</taxon>
        <taxon>Bacillaceae</taxon>
        <taxon>Gracilibacillus</taxon>
    </lineage>
</organism>
<keyword evidence="3 5" id="KW-1133">Transmembrane helix</keyword>
<keyword evidence="5" id="KW-0811">Translocation</keyword>
<dbReference type="KEGG" id="grc:GI584_12115"/>
<dbReference type="EMBL" id="CP045915">
    <property type="protein sequence ID" value="QGH34732.1"/>
    <property type="molecule type" value="Genomic_DNA"/>
</dbReference>
<keyword evidence="4 5" id="KW-0472">Membrane</keyword>
<evidence type="ECO:0000313" key="7">
    <source>
        <dbReference type="Proteomes" id="UP000339690"/>
    </source>
</evidence>
<dbReference type="GO" id="GO:0043953">
    <property type="term" value="P:protein transport by the Tat complex"/>
    <property type="evidence" value="ECO:0007669"/>
    <property type="project" value="UniProtKB-UniRule"/>
</dbReference>
<dbReference type="InterPro" id="IPR002033">
    <property type="entry name" value="TatC"/>
</dbReference>
<accession>A0A5Q2TKX8</accession>
<reference evidence="6 7" key="1">
    <citation type="submission" date="2019-11" db="EMBL/GenBank/DDBJ databases">
        <title>Gracilibacillus salitolerans sp. nov., a moderate halophile isolated from a saline soil in northwest China.</title>
        <authorList>
            <person name="Gan L."/>
        </authorList>
    </citation>
    <scope>NUCLEOTIDE SEQUENCE [LARGE SCALE GENOMIC DNA]</scope>
    <source>
        <strain evidence="6 7">SCU50</strain>
    </source>
</reference>
<evidence type="ECO:0000256" key="2">
    <source>
        <dbReference type="ARBA" id="ARBA00022692"/>
    </source>
</evidence>
<dbReference type="PROSITE" id="PS01218">
    <property type="entry name" value="TATC"/>
    <property type="match status" value="1"/>
</dbReference>
<feature type="transmembrane region" description="Helical" evidence="5">
    <location>
        <begin position="83"/>
        <end position="111"/>
    </location>
</feature>
<feature type="transmembrane region" description="Helical" evidence="5">
    <location>
        <begin position="42"/>
        <end position="60"/>
    </location>
</feature>
<gene>
    <name evidence="5 6" type="primary">tatC</name>
    <name evidence="6" type="ORF">GI584_12115</name>
</gene>
<sequence>MFFLHVTLAYDEGTFKMKQDKTLPNEKEMGYLDHFAELRNRMLWTALVFILSFIGGLYFVEDIRDFFLNDIDITLNLISPEEIIWIIFMIAFVVAFAATLPFLCMQLWLFVKPGLTKKEQRISLVYIPVIFILFVSGLAFGYFIFIKLILPFVLSLNDGMFDTMFTVENYFRFIFRVTLPFAVFFEVPVITMFLTSLGMVTPQFLSKTRKYGYFILIIIGTMISPPDFILQIVVAIPLIILYEISIILSRIVYRKKQEKHREFMNN</sequence>
<evidence type="ECO:0000256" key="1">
    <source>
        <dbReference type="ARBA" id="ARBA00004141"/>
    </source>
</evidence>
<keyword evidence="5" id="KW-0653">Protein transport</keyword>
<dbReference type="GO" id="GO:0009977">
    <property type="term" value="F:proton motive force dependent protein transmembrane transporter activity"/>
    <property type="evidence" value="ECO:0007669"/>
    <property type="project" value="TreeGrafter"/>
</dbReference>
<feature type="transmembrane region" description="Helical" evidence="5">
    <location>
        <begin position="173"/>
        <end position="199"/>
    </location>
</feature>
<evidence type="ECO:0000313" key="6">
    <source>
        <dbReference type="EMBL" id="QGH34732.1"/>
    </source>
</evidence>
<comment type="function">
    <text evidence="5">Part of the twin-arginine translocation (Tat) system that transports large folded proteins containing a characteristic twin-arginine motif in their signal peptide across membranes.</text>
</comment>
<dbReference type="InterPro" id="IPR019820">
    <property type="entry name" value="Sec-indep_translocase_CS"/>
</dbReference>
<feature type="transmembrane region" description="Helical" evidence="5">
    <location>
        <begin position="235"/>
        <end position="253"/>
    </location>
</feature>
<evidence type="ECO:0000256" key="3">
    <source>
        <dbReference type="ARBA" id="ARBA00022989"/>
    </source>
</evidence>
<keyword evidence="5" id="KW-0813">Transport</keyword>
<feature type="transmembrane region" description="Helical" evidence="5">
    <location>
        <begin position="123"/>
        <end position="153"/>
    </location>
</feature>
<dbReference type="PANTHER" id="PTHR30371">
    <property type="entry name" value="SEC-INDEPENDENT PROTEIN TRANSLOCASE PROTEIN TATC"/>
    <property type="match status" value="1"/>
</dbReference>
<proteinExistence type="inferred from homology"/>
<keyword evidence="7" id="KW-1185">Reference proteome</keyword>
<dbReference type="HAMAP" id="MF_00902">
    <property type="entry name" value="TatC"/>
    <property type="match status" value="1"/>
</dbReference>
<comment type="subcellular location">
    <subcellularLocation>
        <location evidence="5">Cell membrane</location>
        <topology evidence="5">Multi-pass membrane protein</topology>
    </subcellularLocation>
    <subcellularLocation>
        <location evidence="1">Membrane</location>
        <topology evidence="1">Multi-pass membrane protein</topology>
    </subcellularLocation>
</comment>
<keyword evidence="5" id="KW-1003">Cell membrane</keyword>
<feature type="transmembrane region" description="Helical" evidence="5">
    <location>
        <begin position="211"/>
        <end position="229"/>
    </location>
</feature>
<keyword evidence="2 5" id="KW-0812">Transmembrane</keyword>
<dbReference type="NCBIfam" id="TIGR00945">
    <property type="entry name" value="tatC"/>
    <property type="match status" value="1"/>
</dbReference>
<dbReference type="PANTHER" id="PTHR30371:SF4">
    <property type="entry name" value="SEC-INDEPENDENT PROTEIN TRANSLOCASE PROTEIN TATCD"/>
    <property type="match status" value="1"/>
</dbReference>
<protein>
    <recommendedName>
        <fullName evidence="5">Sec-independent protein translocase protein TatC</fullName>
    </recommendedName>
</protein>
<dbReference type="PRINTS" id="PR01840">
    <property type="entry name" value="TATCFAMILY"/>
</dbReference>
<evidence type="ECO:0000256" key="4">
    <source>
        <dbReference type="ARBA" id="ARBA00023136"/>
    </source>
</evidence>
<dbReference type="AlphaFoldDB" id="A0A5Q2TKX8"/>
<name>A0A5Q2TKX8_9BACI</name>
<evidence type="ECO:0000256" key="5">
    <source>
        <dbReference type="HAMAP-Rule" id="MF_00902"/>
    </source>
</evidence>
<dbReference type="GO" id="GO:0033281">
    <property type="term" value="C:TAT protein transport complex"/>
    <property type="evidence" value="ECO:0007669"/>
    <property type="project" value="UniProtKB-UniRule"/>
</dbReference>